<evidence type="ECO:0000313" key="1">
    <source>
        <dbReference type="EMBL" id="KAJ5377045.1"/>
    </source>
</evidence>
<comment type="caution">
    <text evidence="1">The sequence shown here is derived from an EMBL/GenBank/DDBJ whole genome shotgun (WGS) entry which is preliminary data.</text>
</comment>
<reference evidence="1" key="1">
    <citation type="submission" date="2022-12" db="EMBL/GenBank/DDBJ databases">
        <authorList>
            <person name="Petersen C."/>
        </authorList>
    </citation>
    <scope>NUCLEOTIDE SEQUENCE</scope>
    <source>
        <strain evidence="1">IBT 29677</strain>
    </source>
</reference>
<dbReference type="GeneID" id="81377548"/>
<dbReference type="RefSeq" id="XP_056482075.1">
    <property type="nucleotide sequence ID" value="XM_056638568.1"/>
</dbReference>
<organism evidence="1 2">
    <name type="scientific">Penicillium cosmopolitanum</name>
    <dbReference type="NCBI Taxonomy" id="1131564"/>
    <lineage>
        <taxon>Eukaryota</taxon>
        <taxon>Fungi</taxon>
        <taxon>Dikarya</taxon>
        <taxon>Ascomycota</taxon>
        <taxon>Pezizomycotina</taxon>
        <taxon>Eurotiomycetes</taxon>
        <taxon>Eurotiomycetidae</taxon>
        <taxon>Eurotiales</taxon>
        <taxon>Aspergillaceae</taxon>
        <taxon>Penicillium</taxon>
    </lineage>
</organism>
<sequence length="235" mass="27063">MTERLGPATYKLPILRSLHPRLNQTGNSYDPHGFPMSQRFETHESEGATGMKLNITARMMAVQAPYNWGREESEGFFTRHFFRALFQRVLLDRGVVPQPGIPKDLYNDDGDIDRPPPLILGSLRKSAFTSFAAYVRAATVRLSRDPHHGMKIREHICTMSDDELDRYENEYQYARKNLSLVWSLMAFSAQVVEAIIVTDRWQFLREHDSVKECWVEPVFDYSISPRNLAVIGIKA</sequence>
<dbReference type="Proteomes" id="UP001147747">
    <property type="component" value="Unassembled WGS sequence"/>
</dbReference>
<accession>A0A9W9SEQ7</accession>
<dbReference type="PANTHER" id="PTHR12496:SF0">
    <property type="entry name" value="METHYLTRANSFERASE DOMAIN-CONTAINING PROTEIN"/>
    <property type="match status" value="1"/>
</dbReference>
<protein>
    <submittedName>
        <fullName evidence="1">Uncharacterized protein</fullName>
    </submittedName>
</protein>
<dbReference type="InterPro" id="IPR052220">
    <property type="entry name" value="METTL25"/>
</dbReference>
<gene>
    <name evidence="1" type="ORF">N7509_013931</name>
</gene>
<name>A0A9W9SEQ7_9EURO</name>
<dbReference type="OrthoDB" id="10258156at2759"/>
<dbReference type="PANTHER" id="PTHR12496">
    <property type="entry name" value="CGI-41 METHYLTRANSFERASE"/>
    <property type="match status" value="1"/>
</dbReference>
<proteinExistence type="predicted"/>
<dbReference type="EMBL" id="JAPZBU010000012">
    <property type="protein sequence ID" value="KAJ5377045.1"/>
    <property type="molecule type" value="Genomic_DNA"/>
</dbReference>
<evidence type="ECO:0000313" key="2">
    <source>
        <dbReference type="Proteomes" id="UP001147747"/>
    </source>
</evidence>
<dbReference type="AlphaFoldDB" id="A0A9W9SEQ7"/>
<keyword evidence="2" id="KW-1185">Reference proteome</keyword>
<reference evidence="1" key="2">
    <citation type="journal article" date="2023" name="IMA Fungus">
        <title>Comparative genomic study of the Penicillium genus elucidates a diverse pangenome and 15 lateral gene transfer events.</title>
        <authorList>
            <person name="Petersen C."/>
            <person name="Sorensen T."/>
            <person name="Nielsen M.R."/>
            <person name="Sondergaard T.E."/>
            <person name="Sorensen J.L."/>
            <person name="Fitzpatrick D.A."/>
            <person name="Frisvad J.C."/>
            <person name="Nielsen K.L."/>
        </authorList>
    </citation>
    <scope>NUCLEOTIDE SEQUENCE</scope>
    <source>
        <strain evidence="1">IBT 29677</strain>
    </source>
</reference>